<dbReference type="Proteomes" id="UP000029665">
    <property type="component" value="Unassembled WGS sequence"/>
</dbReference>
<dbReference type="HOGENOM" id="CLU_2039232_0_0_1"/>
<evidence type="ECO:0000256" key="1">
    <source>
        <dbReference type="SAM" id="MobiDB-lite"/>
    </source>
</evidence>
<reference evidence="2" key="1">
    <citation type="submission" date="2014-01" db="EMBL/GenBank/DDBJ databases">
        <title>The genome of the white-rot fungus Pycnoporus cinnabarinus: a basidiomycete model with a versatile arsenal for lignocellulosic biomass breakdown.</title>
        <authorList>
            <person name="Levasseur A."/>
            <person name="Lomascolo A."/>
            <person name="Ruiz-Duenas F.J."/>
            <person name="Uzan E."/>
            <person name="Piumi F."/>
            <person name="Kues U."/>
            <person name="Ram A.F.J."/>
            <person name="Murat C."/>
            <person name="Haon M."/>
            <person name="Benoit I."/>
            <person name="Arfi Y."/>
            <person name="Chevret D."/>
            <person name="Drula E."/>
            <person name="Kwon M.J."/>
            <person name="Gouret P."/>
            <person name="Lesage-Meessen L."/>
            <person name="Lombard V."/>
            <person name="Mariette J."/>
            <person name="Noirot C."/>
            <person name="Park J."/>
            <person name="Patyshakuliyeva A."/>
            <person name="Wieneger R.A.B."/>
            <person name="Wosten H.A.B."/>
            <person name="Martin F."/>
            <person name="Coutinho P.M."/>
            <person name="de Vries R."/>
            <person name="Martinez A.T."/>
            <person name="Klopp C."/>
            <person name="Pontarotti P."/>
            <person name="Henrissat B."/>
            <person name="Record E."/>
        </authorList>
    </citation>
    <scope>NUCLEOTIDE SEQUENCE [LARGE SCALE GENOMIC DNA]</scope>
    <source>
        <strain evidence="2">BRFM137</strain>
    </source>
</reference>
<comment type="caution">
    <text evidence="2">The sequence shown here is derived from an EMBL/GenBank/DDBJ whole genome shotgun (WGS) entry which is preliminary data.</text>
</comment>
<organism evidence="2 3">
    <name type="scientific">Pycnoporus cinnabarinus</name>
    <name type="common">Cinnabar-red polypore</name>
    <name type="synonym">Trametes cinnabarina</name>
    <dbReference type="NCBI Taxonomy" id="5643"/>
    <lineage>
        <taxon>Eukaryota</taxon>
        <taxon>Fungi</taxon>
        <taxon>Dikarya</taxon>
        <taxon>Basidiomycota</taxon>
        <taxon>Agaricomycotina</taxon>
        <taxon>Agaricomycetes</taxon>
        <taxon>Polyporales</taxon>
        <taxon>Polyporaceae</taxon>
        <taxon>Trametes</taxon>
    </lineage>
</organism>
<accession>A0A060SD69</accession>
<keyword evidence="3" id="KW-1185">Reference proteome</keyword>
<gene>
    <name evidence="2" type="ORF">BN946_scf184977.g158</name>
</gene>
<dbReference type="EMBL" id="CCBP010000112">
    <property type="protein sequence ID" value="CDO72457.1"/>
    <property type="molecule type" value="Genomic_DNA"/>
</dbReference>
<feature type="region of interest" description="Disordered" evidence="1">
    <location>
        <begin position="98"/>
        <end position="121"/>
    </location>
</feature>
<sequence>MVEDATCQLLEALAHTPQASEPTRTPFPAVPSSINWALFDINKERVEELPFEQDVTRMVTQALLERFDSNDKAEEHLSNDVDEEPPAAELGIYVDDRVGGPSIRKHNRPQDDKQCRKHWFP</sequence>
<evidence type="ECO:0000313" key="2">
    <source>
        <dbReference type="EMBL" id="CDO72457.1"/>
    </source>
</evidence>
<evidence type="ECO:0000313" key="3">
    <source>
        <dbReference type="Proteomes" id="UP000029665"/>
    </source>
</evidence>
<dbReference type="AlphaFoldDB" id="A0A060SD69"/>
<proteinExistence type="predicted"/>
<name>A0A060SD69_PYCCI</name>
<protein>
    <submittedName>
        <fullName evidence="2">Uncharacterized protein</fullName>
    </submittedName>
</protein>